<evidence type="ECO:0000256" key="4">
    <source>
        <dbReference type="ARBA" id="ARBA00022989"/>
    </source>
</evidence>
<evidence type="ECO:0000256" key="6">
    <source>
        <dbReference type="SAM" id="Phobius"/>
    </source>
</evidence>
<gene>
    <name evidence="7" type="ORF">GCM10010987_58860</name>
    <name evidence="8" type="ORF">XH86_01265</name>
</gene>
<comment type="subcellular location">
    <subcellularLocation>
        <location evidence="1">Membrane</location>
        <topology evidence="1">Multi-pass membrane protein</topology>
    </subcellularLocation>
</comment>
<feature type="transmembrane region" description="Helical" evidence="6">
    <location>
        <begin position="68"/>
        <end position="89"/>
    </location>
</feature>
<dbReference type="GO" id="GO:0015093">
    <property type="term" value="F:ferrous iron transmembrane transporter activity"/>
    <property type="evidence" value="ECO:0007669"/>
    <property type="project" value="TreeGrafter"/>
</dbReference>
<sequence>MLAALIIVFREVFEAGLIIGIVLAVTRQVQHRNRWIVGGVLAGVAGACLVAAFAGALSQLFEGMGQELFNAAILGVAVVMLTWHNVWMAKHGKEMAGELRAVGQAVAQGSKSLLALAVVVGVAVLREGSEVALFLYGIAASDGGSAMSLFLGGLLGLVLGGAVCLFTYLGLLRIPPRALFNTTTALITLLAAGMAAQAVAFLERANWLTALDAVVWDTGWLLSENSILGRTLHTLIGYTDQPTQMQLVIYLVVIVVTVALMRMIAAERPRQAVATN</sequence>
<dbReference type="OrthoDB" id="7260758at2"/>
<keyword evidence="5 6" id="KW-0472">Membrane</keyword>
<dbReference type="EMBL" id="CP030057">
    <property type="protein sequence ID" value="QOZ57519.1"/>
    <property type="molecule type" value="Genomic_DNA"/>
</dbReference>
<feature type="transmembrane region" description="Helical" evidence="6">
    <location>
        <begin position="101"/>
        <end position="125"/>
    </location>
</feature>
<evidence type="ECO:0000313" key="10">
    <source>
        <dbReference type="Proteomes" id="UP000625079"/>
    </source>
</evidence>
<dbReference type="InterPro" id="IPR004923">
    <property type="entry name" value="FTR1/Fip1/EfeU"/>
</dbReference>
<dbReference type="PANTHER" id="PTHR31632">
    <property type="entry name" value="IRON TRANSPORTER FTH1"/>
    <property type="match status" value="1"/>
</dbReference>
<evidence type="ECO:0000256" key="1">
    <source>
        <dbReference type="ARBA" id="ARBA00004141"/>
    </source>
</evidence>
<dbReference type="RefSeq" id="WP_128963267.1">
    <property type="nucleotide sequence ID" value="NZ_BMHC01000017.1"/>
</dbReference>
<dbReference type="AlphaFoldDB" id="A0A410UYN5"/>
<feature type="transmembrane region" description="Helical" evidence="6">
    <location>
        <begin position="247"/>
        <end position="265"/>
    </location>
</feature>
<protein>
    <submittedName>
        <fullName evidence="8">Iron permease</fullName>
    </submittedName>
    <submittedName>
        <fullName evidence="7">Transport-related membrane protein</fullName>
    </submittedName>
</protein>
<evidence type="ECO:0000313" key="7">
    <source>
        <dbReference type="EMBL" id="GGI30320.1"/>
    </source>
</evidence>
<evidence type="ECO:0000313" key="9">
    <source>
        <dbReference type="Proteomes" id="UP000593880"/>
    </source>
</evidence>
<dbReference type="Proteomes" id="UP000625079">
    <property type="component" value="Unassembled WGS sequence"/>
</dbReference>
<dbReference type="EMBL" id="BMHC01000017">
    <property type="protein sequence ID" value="GGI30320.1"/>
    <property type="molecule type" value="Genomic_DNA"/>
</dbReference>
<dbReference type="Pfam" id="PF03239">
    <property type="entry name" value="FTR1"/>
    <property type="match status" value="1"/>
</dbReference>
<comment type="similarity">
    <text evidence="2">Belongs to the oxidase-dependent Fe transporter (OFeT) (TC 9.A.10.1) family.</text>
</comment>
<evidence type="ECO:0000256" key="2">
    <source>
        <dbReference type="ARBA" id="ARBA00008333"/>
    </source>
</evidence>
<keyword evidence="4 6" id="KW-1133">Transmembrane helix</keyword>
<reference evidence="7" key="1">
    <citation type="journal article" date="2014" name="Int. J. Syst. Evol. Microbiol.">
        <title>Complete genome sequence of Corynebacterium casei LMG S-19264T (=DSM 44701T), isolated from a smear-ripened cheese.</title>
        <authorList>
            <consortium name="US DOE Joint Genome Institute (JGI-PGF)"/>
            <person name="Walter F."/>
            <person name="Albersmeier A."/>
            <person name="Kalinowski J."/>
            <person name="Ruckert C."/>
        </authorList>
    </citation>
    <scope>NUCLEOTIDE SEQUENCE</scope>
    <source>
        <strain evidence="7">CGMCC 1.15034</strain>
    </source>
</reference>
<organism evidence="7 10">
    <name type="scientific">Bradyrhizobium guangdongense</name>
    <dbReference type="NCBI Taxonomy" id="1325090"/>
    <lineage>
        <taxon>Bacteria</taxon>
        <taxon>Pseudomonadati</taxon>
        <taxon>Pseudomonadota</taxon>
        <taxon>Alphaproteobacteria</taxon>
        <taxon>Hyphomicrobiales</taxon>
        <taxon>Nitrobacteraceae</taxon>
        <taxon>Bradyrhizobium</taxon>
    </lineage>
</organism>
<evidence type="ECO:0000256" key="3">
    <source>
        <dbReference type="ARBA" id="ARBA00022692"/>
    </source>
</evidence>
<dbReference type="GO" id="GO:0033573">
    <property type="term" value="C:high-affinity iron permease complex"/>
    <property type="evidence" value="ECO:0007669"/>
    <property type="project" value="InterPro"/>
</dbReference>
<dbReference type="PANTHER" id="PTHR31632:SF2">
    <property type="entry name" value="PLASMA MEMBRANE IRON PERMEASE"/>
    <property type="match status" value="1"/>
</dbReference>
<evidence type="ECO:0000313" key="8">
    <source>
        <dbReference type="EMBL" id="QOZ57519.1"/>
    </source>
</evidence>
<evidence type="ECO:0000256" key="5">
    <source>
        <dbReference type="ARBA" id="ARBA00023136"/>
    </source>
</evidence>
<accession>A0A410UYN5</accession>
<proteinExistence type="inferred from homology"/>
<feature type="transmembrane region" description="Helical" evidence="6">
    <location>
        <begin position="6"/>
        <end position="26"/>
    </location>
</feature>
<feature type="transmembrane region" description="Helical" evidence="6">
    <location>
        <begin position="145"/>
        <end position="171"/>
    </location>
</feature>
<reference evidence="7" key="3">
    <citation type="submission" date="2022-12" db="EMBL/GenBank/DDBJ databases">
        <authorList>
            <person name="Sun Q."/>
            <person name="Zhou Y."/>
        </authorList>
    </citation>
    <scope>NUCLEOTIDE SEQUENCE</scope>
    <source>
        <strain evidence="7">CGMCC 1.15034</strain>
    </source>
</reference>
<keyword evidence="9" id="KW-1185">Reference proteome</keyword>
<feature type="transmembrane region" description="Helical" evidence="6">
    <location>
        <begin position="178"/>
        <end position="202"/>
    </location>
</feature>
<dbReference type="Proteomes" id="UP000593880">
    <property type="component" value="Chromosome"/>
</dbReference>
<feature type="transmembrane region" description="Helical" evidence="6">
    <location>
        <begin position="35"/>
        <end position="56"/>
    </location>
</feature>
<reference evidence="8 9" key="2">
    <citation type="submission" date="2018-06" db="EMBL/GenBank/DDBJ databases">
        <title>Comparative genomics of rhizobia nodulating Arachis hypogaea in China.</title>
        <authorList>
            <person name="Li Y."/>
        </authorList>
    </citation>
    <scope>NUCLEOTIDE SEQUENCE [LARGE SCALE GENOMIC DNA]</scope>
    <source>
        <strain evidence="8 9">CCBAU 51658</strain>
    </source>
</reference>
<keyword evidence="3 6" id="KW-0812">Transmembrane</keyword>
<name>A0A410UYN5_9BRAD</name>